<sequence length="231" mass="25835">MMLSLDKCVFGMEEGKFLGYVVTAEGTRADLKKVKVITHRSTPEGLKQESRTLGIIKICAYDKNFSSISTYTTMMLLRVRNHHGGKLKILKIQAGVQVSRLGELRRHLQLWKCFGRLYYVVIILVRNIGRKGTSRDKEETRQATNASHSKGRQNPNALPVTKEQNNQLCTVDRKKQDADPNSLFKCDLPWTSGGILQAMEALIAPLSVLTESSVGGGQELWSDKSQDKVAE</sequence>
<evidence type="ECO:0000256" key="1">
    <source>
        <dbReference type="SAM" id="MobiDB-lite"/>
    </source>
</evidence>
<dbReference type="Proteomes" id="UP001151760">
    <property type="component" value="Unassembled WGS sequence"/>
</dbReference>
<dbReference type="EMBL" id="BQNB010019251">
    <property type="protein sequence ID" value="GJT83313.1"/>
    <property type="molecule type" value="Genomic_DNA"/>
</dbReference>
<name>A0ABQ5H611_9ASTR</name>
<reference evidence="2" key="2">
    <citation type="submission" date="2022-01" db="EMBL/GenBank/DDBJ databases">
        <authorList>
            <person name="Yamashiro T."/>
            <person name="Shiraishi A."/>
            <person name="Satake H."/>
            <person name="Nakayama K."/>
        </authorList>
    </citation>
    <scope>NUCLEOTIDE SEQUENCE</scope>
</reference>
<organism evidence="2 3">
    <name type="scientific">Tanacetum coccineum</name>
    <dbReference type="NCBI Taxonomy" id="301880"/>
    <lineage>
        <taxon>Eukaryota</taxon>
        <taxon>Viridiplantae</taxon>
        <taxon>Streptophyta</taxon>
        <taxon>Embryophyta</taxon>
        <taxon>Tracheophyta</taxon>
        <taxon>Spermatophyta</taxon>
        <taxon>Magnoliopsida</taxon>
        <taxon>eudicotyledons</taxon>
        <taxon>Gunneridae</taxon>
        <taxon>Pentapetalae</taxon>
        <taxon>asterids</taxon>
        <taxon>campanulids</taxon>
        <taxon>Asterales</taxon>
        <taxon>Asteraceae</taxon>
        <taxon>Asteroideae</taxon>
        <taxon>Anthemideae</taxon>
        <taxon>Anthemidinae</taxon>
        <taxon>Tanacetum</taxon>
    </lineage>
</organism>
<protein>
    <submittedName>
        <fullName evidence="2">Uncharacterized protein</fullName>
    </submittedName>
</protein>
<dbReference type="InterPro" id="IPR043502">
    <property type="entry name" value="DNA/RNA_pol_sf"/>
</dbReference>
<reference evidence="2" key="1">
    <citation type="journal article" date="2022" name="Int. J. Mol. Sci.">
        <title>Draft Genome of Tanacetum Coccineum: Genomic Comparison of Closely Related Tanacetum-Family Plants.</title>
        <authorList>
            <person name="Yamashiro T."/>
            <person name="Shiraishi A."/>
            <person name="Nakayama K."/>
            <person name="Satake H."/>
        </authorList>
    </citation>
    <scope>NUCLEOTIDE SEQUENCE</scope>
</reference>
<evidence type="ECO:0000313" key="3">
    <source>
        <dbReference type="Proteomes" id="UP001151760"/>
    </source>
</evidence>
<keyword evidence="3" id="KW-1185">Reference proteome</keyword>
<dbReference type="SUPFAM" id="SSF56672">
    <property type="entry name" value="DNA/RNA polymerases"/>
    <property type="match status" value="1"/>
</dbReference>
<gene>
    <name evidence="2" type="ORF">Tco_1057655</name>
</gene>
<feature type="region of interest" description="Disordered" evidence="1">
    <location>
        <begin position="133"/>
        <end position="162"/>
    </location>
</feature>
<accession>A0ABQ5H611</accession>
<comment type="caution">
    <text evidence="2">The sequence shown here is derived from an EMBL/GenBank/DDBJ whole genome shotgun (WGS) entry which is preliminary data.</text>
</comment>
<feature type="compositionally biased region" description="Polar residues" evidence="1">
    <location>
        <begin position="142"/>
        <end position="162"/>
    </location>
</feature>
<evidence type="ECO:0000313" key="2">
    <source>
        <dbReference type="EMBL" id="GJT83313.1"/>
    </source>
</evidence>
<proteinExistence type="predicted"/>